<comment type="caution">
    <text evidence="3">The sequence shown here is derived from an EMBL/GenBank/DDBJ whole genome shotgun (WGS) entry which is preliminary data.</text>
</comment>
<feature type="signal peptide" evidence="2">
    <location>
        <begin position="1"/>
        <end position="27"/>
    </location>
</feature>
<dbReference type="EMBL" id="JACJSG010000011">
    <property type="protein sequence ID" value="MBD2500980.1"/>
    <property type="molecule type" value="Genomic_DNA"/>
</dbReference>
<dbReference type="Pfam" id="PF14218">
    <property type="entry name" value="COP23"/>
    <property type="match status" value="1"/>
</dbReference>
<keyword evidence="4" id="KW-1185">Reference proteome</keyword>
<sequence>MLSKSWKFVLLGSLGLSFALGNSVALAQYDDSVVVPTVPGSSTSTDSNYPYPVDTSTNTYPSTNIDGNVRFSCQYINGQHTVVYQPQSQPGQFFPWAAPRNLGGGWDAQRRCQAIASRLENYRPDGLQELQVSVENNENIVCVTTDANQRCRIVFTVPRNQDPYTVRNNVFQNLVTADNGQQTTAVNTFRGNNNLYNLGGLLGNGNNRLSSSRQGINLKPFLDNRDGGTARNLRNGIAIRRQTPNRSTNQAPTRLNPDRFR</sequence>
<dbReference type="Proteomes" id="UP000661112">
    <property type="component" value="Unassembled WGS sequence"/>
</dbReference>
<feature type="compositionally biased region" description="Polar residues" evidence="1">
    <location>
        <begin position="242"/>
        <end position="253"/>
    </location>
</feature>
<dbReference type="RefSeq" id="WP_190470864.1">
    <property type="nucleotide sequence ID" value="NZ_JACJSG010000011.1"/>
</dbReference>
<proteinExistence type="predicted"/>
<evidence type="ECO:0000313" key="3">
    <source>
        <dbReference type="EMBL" id="MBD2500980.1"/>
    </source>
</evidence>
<name>A0ABR8D1B8_9NOST</name>
<organism evidence="3 4">
    <name type="scientific">Anabaena azotica FACHB-119</name>
    <dbReference type="NCBI Taxonomy" id="947527"/>
    <lineage>
        <taxon>Bacteria</taxon>
        <taxon>Bacillati</taxon>
        <taxon>Cyanobacteriota</taxon>
        <taxon>Cyanophyceae</taxon>
        <taxon>Nostocales</taxon>
        <taxon>Nostocaceae</taxon>
        <taxon>Anabaena</taxon>
        <taxon>Anabaena azotica</taxon>
    </lineage>
</organism>
<evidence type="ECO:0000313" key="4">
    <source>
        <dbReference type="Proteomes" id="UP000661112"/>
    </source>
</evidence>
<feature type="chain" id="PRO_5045833079" evidence="2">
    <location>
        <begin position="28"/>
        <end position="261"/>
    </location>
</feature>
<reference evidence="3 4" key="1">
    <citation type="journal article" date="2020" name="ISME J.">
        <title>Comparative genomics reveals insights into cyanobacterial evolution and habitat adaptation.</title>
        <authorList>
            <person name="Chen M.Y."/>
            <person name="Teng W.K."/>
            <person name="Zhao L."/>
            <person name="Hu C.X."/>
            <person name="Zhou Y.K."/>
            <person name="Han B.P."/>
            <person name="Song L.R."/>
            <person name="Shu W.S."/>
        </authorList>
    </citation>
    <scope>NUCLEOTIDE SEQUENCE [LARGE SCALE GENOMIC DNA]</scope>
    <source>
        <strain evidence="3 4">FACHB-119</strain>
    </source>
</reference>
<accession>A0ABR8D1B8</accession>
<feature type="region of interest" description="Disordered" evidence="1">
    <location>
        <begin position="236"/>
        <end position="261"/>
    </location>
</feature>
<evidence type="ECO:0000256" key="2">
    <source>
        <dbReference type="SAM" id="SignalP"/>
    </source>
</evidence>
<keyword evidence="2" id="KW-0732">Signal</keyword>
<evidence type="ECO:0000256" key="1">
    <source>
        <dbReference type="SAM" id="MobiDB-lite"/>
    </source>
</evidence>
<gene>
    <name evidence="3" type="ORF">H6G83_10240</name>
</gene>
<dbReference type="InterPro" id="IPR025478">
    <property type="entry name" value="COP23"/>
</dbReference>
<protein>
    <submittedName>
        <fullName evidence="3">Uncharacterized protein</fullName>
    </submittedName>
</protein>